<dbReference type="InterPro" id="IPR050722">
    <property type="entry name" value="Pyruvate:ferred/Flavod_OxRd"/>
</dbReference>
<keyword evidence="2 9" id="KW-0813">Transport</keyword>
<proteinExistence type="inferred from homology"/>
<dbReference type="Gene3D" id="3.40.50.920">
    <property type="match status" value="1"/>
</dbReference>
<feature type="binding site" evidence="12">
    <location>
        <position position="755"/>
    </location>
    <ligand>
        <name>[4Fe-4S] cluster</name>
        <dbReference type="ChEBI" id="CHEBI:49883"/>
        <label>2</label>
    </ligand>
</feature>
<dbReference type="Pfam" id="PF01855">
    <property type="entry name" value="POR_N"/>
    <property type="match status" value="1"/>
</dbReference>
<dbReference type="InterPro" id="IPR037112">
    <property type="entry name" value="Pyrv-flavodox_OxR_EKR_sf"/>
</dbReference>
<dbReference type="GO" id="GO:0019164">
    <property type="term" value="F:pyruvate synthase activity"/>
    <property type="evidence" value="ECO:0007669"/>
    <property type="project" value="UniProtKB-EC"/>
</dbReference>
<evidence type="ECO:0000256" key="4">
    <source>
        <dbReference type="ARBA" id="ARBA00022723"/>
    </source>
</evidence>
<dbReference type="InterPro" id="IPR011895">
    <property type="entry name" value="Pyrv_flavodox_OxRed"/>
</dbReference>
<feature type="binding site" evidence="10">
    <location>
        <begin position="1002"/>
        <end position="1007"/>
    </location>
    <ligand>
        <name>thiamine diphosphate</name>
        <dbReference type="ChEBI" id="CHEBI:58937"/>
    </ligand>
</feature>
<dbReference type="FunFam" id="3.40.50.970:FF:000041">
    <property type="entry name" value="Pyruvate:ferredoxin (Flavodoxin) oxidoreductase"/>
    <property type="match status" value="1"/>
</dbReference>
<feature type="binding site" evidence="12">
    <location>
        <position position="704"/>
    </location>
    <ligand>
        <name>[4Fe-4S] cluster</name>
        <dbReference type="ChEBI" id="CHEBI:49883"/>
        <label>2</label>
    </ligand>
</feature>
<keyword evidence="14" id="KW-0670">Pyruvate</keyword>
<keyword evidence="6 9" id="KW-0560">Oxidoreductase</keyword>
<organism evidence="14 15">
    <name type="scientific">Dysosmobacter welbionis</name>
    <dbReference type="NCBI Taxonomy" id="2093857"/>
    <lineage>
        <taxon>Bacteria</taxon>
        <taxon>Bacillati</taxon>
        <taxon>Bacillota</taxon>
        <taxon>Clostridia</taxon>
        <taxon>Eubacteriales</taxon>
        <taxon>Oscillospiraceae</taxon>
        <taxon>Dysosmobacter</taxon>
    </lineage>
</organism>
<dbReference type="Pfam" id="PF01558">
    <property type="entry name" value="POR"/>
    <property type="match status" value="1"/>
</dbReference>
<dbReference type="FunFam" id="3.40.50.920:FF:000007">
    <property type="entry name" value="Pyruvate:ferredoxin (Flavodoxin) oxidoreductase"/>
    <property type="match status" value="1"/>
</dbReference>
<reference evidence="15" key="1">
    <citation type="submission" date="2018-12" db="EMBL/GenBank/DDBJ databases">
        <title>Dusodibacter welbiota gen. nov., sp. nov., isolated from human faeces and emended description of the Oscillibacter genus.</title>
        <authorList>
            <person name="Le Roy T."/>
            <person name="Van der Smissen P."/>
            <person name="Delzenne N."/>
            <person name="Muccioli G."/>
            <person name="Collet J.F."/>
            <person name="Cani P.D."/>
        </authorList>
    </citation>
    <scope>NUCLEOTIDE SEQUENCE [LARGE SCALE GENOMIC DNA]</scope>
    <source>
        <strain evidence="15">J115</strain>
    </source>
</reference>
<dbReference type="FunFam" id="3.40.920.10:FF:000001">
    <property type="entry name" value="Pyruvate:ferredoxin (Flavodoxin) oxidoreductase"/>
    <property type="match status" value="1"/>
</dbReference>
<feature type="binding site" evidence="10">
    <location>
        <position position="64"/>
    </location>
    <ligand>
        <name>thiamine diphosphate</name>
        <dbReference type="ChEBI" id="CHEBI:58937"/>
    </ligand>
</feature>
<dbReference type="SUPFAM" id="SSF53323">
    <property type="entry name" value="Pyruvate-ferredoxin oxidoreductase, PFOR, domain III"/>
    <property type="match status" value="1"/>
</dbReference>
<comment type="catalytic activity">
    <reaction evidence="9">
        <text>2 oxidized [2Fe-2S]-[ferredoxin] + pyruvate + CoA = 2 reduced [2Fe-2S]-[ferredoxin] + acetyl-CoA + CO2 + H(+)</text>
        <dbReference type="Rhea" id="RHEA:12765"/>
        <dbReference type="Rhea" id="RHEA-COMP:10000"/>
        <dbReference type="Rhea" id="RHEA-COMP:10001"/>
        <dbReference type="ChEBI" id="CHEBI:15361"/>
        <dbReference type="ChEBI" id="CHEBI:15378"/>
        <dbReference type="ChEBI" id="CHEBI:16526"/>
        <dbReference type="ChEBI" id="CHEBI:33737"/>
        <dbReference type="ChEBI" id="CHEBI:33738"/>
        <dbReference type="ChEBI" id="CHEBI:57287"/>
        <dbReference type="ChEBI" id="CHEBI:57288"/>
        <dbReference type="EC" id="1.2.7.1"/>
    </reaction>
</comment>
<feature type="binding site" evidence="12">
    <location>
        <position position="1082"/>
    </location>
    <ligand>
        <name>[4Fe-4S] cluster</name>
        <dbReference type="ChEBI" id="CHEBI:49883"/>
        <label>3</label>
    </ligand>
</feature>
<dbReference type="InterPro" id="IPR002880">
    <property type="entry name" value="Pyrv_Fd/Flavodoxin_OxRdtase_N"/>
</dbReference>
<keyword evidence="5 9" id="KW-0249">Electron transport</keyword>
<dbReference type="InterPro" id="IPR011766">
    <property type="entry name" value="TPP_enzyme_TPP-bd"/>
</dbReference>
<dbReference type="GO" id="GO:0030976">
    <property type="term" value="F:thiamine pyrophosphate binding"/>
    <property type="evidence" value="ECO:0007669"/>
    <property type="project" value="InterPro"/>
</dbReference>
<dbReference type="CDD" id="cd07034">
    <property type="entry name" value="TPP_PYR_PFOR_IOR-alpha_like"/>
    <property type="match status" value="1"/>
</dbReference>
<gene>
    <name evidence="14" type="primary">nifJ</name>
    <name evidence="14" type="ORF">EIO64_14655</name>
</gene>
<evidence type="ECO:0000256" key="5">
    <source>
        <dbReference type="ARBA" id="ARBA00022982"/>
    </source>
</evidence>
<dbReference type="SUPFAM" id="SSF54862">
    <property type="entry name" value="4Fe-4S ferredoxins"/>
    <property type="match status" value="1"/>
</dbReference>
<dbReference type="CDD" id="cd03377">
    <property type="entry name" value="TPP_PFOR_PNO"/>
    <property type="match status" value="1"/>
</dbReference>
<dbReference type="InterPro" id="IPR019456">
    <property type="entry name" value="Pyrv-flavodox_OxRtase_EKR"/>
</dbReference>
<dbReference type="GO" id="GO:0022900">
    <property type="term" value="P:electron transport chain"/>
    <property type="evidence" value="ECO:0007669"/>
    <property type="project" value="InterPro"/>
</dbReference>
<evidence type="ECO:0000313" key="15">
    <source>
        <dbReference type="Proteomes" id="UP000298642"/>
    </source>
</evidence>
<evidence type="ECO:0000256" key="8">
    <source>
        <dbReference type="ARBA" id="ARBA00023014"/>
    </source>
</evidence>
<dbReference type="SUPFAM" id="SSF52518">
    <property type="entry name" value="Thiamin diphosphate-binding fold (THDP-binding)"/>
    <property type="match status" value="2"/>
</dbReference>
<dbReference type="PANTHER" id="PTHR32154:SF0">
    <property type="entry name" value="PYRUVATE-FLAVODOXIN OXIDOREDUCTASE-RELATED"/>
    <property type="match status" value="1"/>
</dbReference>
<dbReference type="GO" id="GO:0051539">
    <property type="term" value="F:4 iron, 4 sulfur cluster binding"/>
    <property type="evidence" value="ECO:0007669"/>
    <property type="project" value="UniProtKB-KW"/>
</dbReference>
<evidence type="ECO:0000256" key="9">
    <source>
        <dbReference type="PIRNR" id="PIRNR000159"/>
    </source>
</evidence>
<feature type="binding site" evidence="10">
    <location>
        <position position="853"/>
    </location>
    <ligand>
        <name>thiamine diphosphate</name>
        <dbReference type="ChEBI" id="CHEBI:58937"/>
    </ligand>
</feature>
<comment type="similarity">
    <text evidence="1 9">Belongs to the pyruvate:ferredoxin/flavodoxin oxidoreductase family.</text>
</comment>
<dbReference type="InterPro" id="IPR029061">
    <property type="entry name" value="THDP-binding"/>
</dbReference>
<keyword evidence="7 12" id="KW-0408">Iron</keyword>
<dbReference type="Pfam" id="PF12838">
    <property type="entry name" value="Fer4_7"/>
    <property type="match status" value="1"/>
</dbReference>
<dbReference type="PROSITE" id="PS51379">
    <property type="entry name" value="4FE4S_FER_2"/>
    <property type="match status" value="2"/>
</dbReference>
<evidence type="ECO:0000313" key="14">
    <source>
        <dbReference type="EMBL" id="QCI60300.1"/>
    </source>
</evidence>
<dbReference type="EC" id="1.2.7.1" evidence="9"/>
<dbReference type="PANTHER" id="PTHR32154">
    <property type="entry name" value="PYRUVATE-FLAVODOXIN OXIDOREDUCTASE-RELATED"/>
    <property type="match status" value="1"/>
</dbReference>
<name>A0A4D7AWV8_9FIRM</name>
<feature type="binding site" evidence="10">
    <location>
        <position position="31"/>
    </location>
    <ligand>
        <name>pyruvate</name>
        <dbReference type="ChEBI" id="CHEBI:15361"/>
    </ligand>
</feature>
<keyword evidence="15" id="KW-1185">Reference proteome</keyword>
<evidence type="ECO:0000256" key="3">
    <source>
        <dbReference type="ARBA" id="ARBA00022485"/>
    </source>
</evidence>
<dbReference type="Pfam" id="PF10371">
    <property type="entry name" value="EKR"/>
    <property type="match status" value="1"/>
</dbReference>
<feature type="binding site" evidence="12">
    <location>
        <position position="853"/>
    </location>
    <ligand>
        <name>[4Fe-4S] cluster</name>
        <dbReference type="ChEBI" id="CHEBI:49883"/>
        <label>3</label>
    </ligand>
</feature>
<evidence type="ECO:0000256" key="7">
    <source>
        <dbReference type="ARBA" id="ARBA00023004"/>
    </source>
</evidence>
<evidence type="ECO:0000256" key="1">
    <source>
        <dbReference type="ARBA" id="ARBA00009032"/>
    </source>
</evidence>
<dbReference type="InterPro" id="IPR009014">
    <property type="entry name" value="Transketo_C/PFOR_II"/>
</dbReference>
<feature type="site" description="Important for catalytic activity" evidence="11">
    <location>
        <position position="1007"/>
    </location>
</feature>
<feature type="binding site" evidence="12">
    <location>
        <position position="752"/>
    </location>
    <ligand>
        <name>[4Fe-4S] cluster</name>
        <dbReference type="ChEBI" id="CHEBI:49883"/>
        <label>2</label>
    </ligand>
</feature>
<dbReference type="NCBIfam" id="TIGR02176">
    <property type="entry name" value="pyruv_ox_red"/>
    <property type="match status" value="1"/>
</dbReference>
<dbReference type="GO" id="GO:0006979">
    <property type="term" value="P:response to oxidative stress"/>
    <property type="evidence" value="ECO:0007669"/>
    <property type="project" value="TreeGrafter"/>
</dbReference>
<dbReference type="GO" id="GO:0005506">
    <property type="term" value="F:iron ion binding"/>
    <property type="evidence" value="ECO:0007669"/>
    <property type="project" value="InterPro"/>
</dbReference>
<evidence type="ECO:0000256" key="12">
    <source>
        <dbReference type="PIRSR" id="PIRSR000159-50"/>
    </source>
</evidence>
<dbReference type="Pfam" id="PF02775">
    <property type="entry name" value="TPP_enzyme_C"/>
    <property type="match status" value="1"/>
</dbReference>
<dbReference type="InterPro" id="IPR002869">
    <property type="entry name" value="Pyrv_flavodox_OxRed_cen"/>
</dbReference>
<dbReference type="InterPro" id="IPR033412">
    <property type="entry name" value="PFOR_II"/>
</dbReference>
<dbReference type="Proteomes" id="UP000298642">
    <property type="component" value="Chromosome"/>
</dbReference>
<feature type="binding site" evidence="10">
    <location>
        <position position="114"/>
    </location>
    <ligand>
        <name>pyruvate</name>
        <dbReference type="ChEBI" id="CHEBI:15361"/>
    </ligand>
</feature>
<feature type="binding site" evidence="12">
    <location>
        <position position="828"/>
    </location>
    <ligand>
        <name>[4Fe-4S] cluster</name>
        <dbReference type="ChEBI" id="CHEBI:49883"/>
        <label>3</label>
    </ligand>
</feature>
<feature type="binding site" evidence="12">
    <location>
        <position position="694"/>
    </location>
    <ligand>
        <name>[4Fe-4S] cluster</name>
        <dbReference type="ChEBI" id="CHEBI:49883"/>
        <label>1</label>
    </ligand>
</feature>
<sequence>MKKKFAVMDGNTAAAHVAYAFTEVAAIYPITPSSPMAEKVDEWSAKGRKNLFGSTVDVIQMQSEAGAAGTCHGSLQAGALTTTFTSSQGLMLMIPAMYAMGGQFLPSVMHIASRVVTSNHHSIFGDHTDFMTCRTTGYAMLMSSCPQEAMDLGAVAHLSAISGKYAFMHCFDGFRTSHEMQRIEALDYEDLRPLVDQEALQEFRRHALNPEHPTNRGNNVNPDVYFQCKEGANVKAASIPDTVQHYMDEINKLTGRDYKLFNYYGAPDAEEVIVVMCSASEAVKETVDYLNAKGRKVGMVQIHLYRPFSVKHFAAAIPATVKKIAVLDRSKETGSVGEPVYLDVVTALNQAGRGDIRVVGGRYGLSSKDTTPGQFIAVYDNLKLENPKNSFTIGINDDVTHTSLDYKEVELPHPGEVSCKIWGLGGDGTVGANKNAISTIGLVANKYAQAYFSYDSMKSGGLTQSHLRFGDEPIRSTYLVSSADFVAVHAPTYVNKYDTTEDLKDGGIFLLNCPWSAEELETRLPGKMKRDLARKHANFYIIDAAKLAVQVGLGEKRTNNILQAAFFALTKVIPLDMAVEDMKKNNYNSYFKKAGQKIVDLNDKAVDLGISAAVKVEIPASWADAPDTPMAEPKNASAFVRDIVLPMDRQQGDKLPVSVFQKHGVLDGTWENGTSAFSKRGVATKVPKWNAESCIQCNRCAMCCPHAAIRPVLLAEEEKAQVPASFETVPAKGLGKDAPSYFFRMQVSPYDCLGCGVCLTACPANQSDKTADALVMTPFEEMKSEQANFDEVAMNDKYLKKDVINSKTVKNMQFAKPYFQFSAACAGCAETTYIKLLSQMVGDRMYAGNAAGCSSAISGGAPILPYCKDSQGRGPAWEHSLFEDNAEFAYGFFHAQDAIRKELLIRLESMKDADIAPAEIEDYINNWNDGEKSRAVSDALIAALEKCEQTEDVSYILENREYLSKKSIWAIGGDGWAYDIGFGGIDHVMAQNRDVNLLVLDTEVYSNTGGQSSKSTPTSAVAKFAAGGKQVAKKDLGAILMTYGYVYVAQVAMGYDQAQTLKALREAESYPGPAIVICYCPCLEQHIKAGMSCTQDEMKKAVECGYWHLYRYDPRRIAEGKNPFQLDSPAPDTDKLMDFLMGENRFASLKNNFPERADALYQKEIADVKARYQKYRKMAED</sequence>
<accession>A0A4D7AWV8</accession>
<dbReference type="PIRSF" id="PIRSF000159">
    <property type="entry name" value="NifJ"/>
    <property type="match status" value="1"/>
</dbReference>
<dbReference type="AlphaFoldDB" id="A0A4D7AWV8"/>
<feature type="domain" description="4Fe-4S ferredoxin-type" evidence="13">
    <location>
        <begin position="743"/>
        <end position="772"/>
    </location>
</feature>
<keyword evidence="8 12" id="KW-0411">Iron-sulfur</keyword>
<feature type="binding site" evidence="12">
    <location>
        <position position="700"/>
    </location>
    <ligand>
        <name>[4Fe-4S] cluster</name>
        <dbReference type="ChEBI" id="CHEBI:49883"/>
        <label>1</label>
    </ligand>
</feature>
<feature type="site" description="Important for catalytic activity" evidence="11">
    <location>
        <position position="31"/>
    </location>
</feature>
<evidence type="ECO:0000256" key="10">
    <source>
        <dbReference type="PIRSR" id="PIRSR000159-1"/>
    </source>
</evidence>
<dbReference type="PROSITE" id="PS00198">
    <property type="entry name" value="4FE4S_FER_1"/>
    <property type="match status" value="1"/>
</dbReference>
<feature type="binding site" evidence="10">
    <location>
        <begin position="973"/>
        <end position="976"/>
    </location>
    <ligand>
        <name>thiamine diphosphate</name>
        <dbReference type="ChEBI" id="CHEBI:58937"/>
    </ligand>
</feature>
<dbReference type="Gene3D" id="4.10.780.10">
    <property type="entry name" value="Pyruvate-flavodoxin oxidoreductase, EKR domain"/>
    <property type="match status" value="1"/>
</dbReference>
<keyword evidence="3 12" id="KW-0004">4Fe-4S</keyword>
<dbReference type="FunFam" id="3.30.70.20:FF:000022">
    <property type="entry name" value="Pyruvate:ferredoxin (Flavodoxin) oxidoreductase"/>
    <property type="match status" value="1"/>
</dbReference>
<dbReference type="InterPro" id="IPR019752">
    <property type="entry name" value="Pyrv/ketoisovalerate_OxRed_cat"/>
</dbReference>
<feature type="site" description="Important for catalytic activity" evidence="11">
    <location>
        <position position="64"/>
    </location>
</feature>
<dbReference type="FunFam" id="3.40.50.970:FF:000012">
    <property type="entry name" value="Pyruvate:ferredoxin (Flavodoxin) oxidoreductase"/>
    <property type="match status" value="1"/>
</dbReference>
<feature type="binding site" evidence="12">
    <location>
        <position position="825"/>
    </location>
    <ligand>
        <name>[4Fe-4S] cluster</name>
        <dbReference type="ChEBI" id="CHEBI:49883"/>
        <label>3</label>
    </ligand>
</feature>
<dbReference type="Gene3D" id="3.40.50.970">
    <property type="match status" value="2"/>
</dbReference>
<feature type="binding site" evidence="10">
    <location>
        <position position="830"/>
    </location>
    <ligand>
        <name>thiamine diphosphate</name>
        <dbReference type="ChEBI" id="CHEBI:58937"/>
    </ligand>
</feature>
<evidence type="ECO:0000256" key="6">
    <source>
        <dbReference type="ARBA" id="ARBA00023002"/>
    </source>
</evidence>
<keyword evidence="4 12" id="KW-0479">Metal-binding</keyword>
<evidence type="ECO:0000256" key="11">
    <source>
        <dbReference type="PIRSR" id="PIRSR000159-2"/>
    </source>
</evidence>
<dbReference type="Gene3D" id="3.30.70.20">
    <property type="match status" value="1"/>
</dbReference>
<dbReference type="RefSeq" id="WP_136891555.1">
    <property type="nucleotide sequence ID" value="NZ_CP034413.3"/>
</dbReference>
<dbReference type="SUPFAM" id="SSF52922">
    <property type="entry name" value="TK C-terminal domain-like"/>
    <property type="match status" value="1"/>
</dbReference>
<feature type="binding site" evidence="12">
    <location>
        <position position="697"/>
    </location>
    <ligand>
        <name>[4Fe-4S] cluster</name>
        <dbReference type="ChEBI" id="CHEBI:49883"/>
        <label>1</label>
    </ligand>
</feature>
<dbReference type="InterPro" id="IPR017896">
    <property type="entry name" value="4Fe4S_Fe-S-bd"/>
</dbReference>
<dbReference type="KEGG" id="obj:EIO64_14655"/>
<dbReference type="InterPro" id="IPR017900">
    <property type="entry name" value="4Fe4S_Fe_S_CS"/>
</dbReference>
<evidence type="ECO:0000259" key="13">
    <source>
        <dbReference type="PROSITE" id="PS51379"/>
    </source>
</evidence>
<dbReference type="SMART" id="SM00890">
    <property type="entry name" value="EKR"/>
    <property type="match status" value="1"/>
</dbReference>
<feature type="site" description="Important for catalytic activity" evidence="11">
    <location>
        <position position="114"/>
    </location>
</feature>
<protein>
    <recommendedName>
        <fullName evidence="9">Pyruvate:ferredoxin oxidoreductase</fullName>
        <ecNumber evidence="9">1.2.7.1</ecNumber>
    </recommendedName>
    <alternativeName>
        <fullName evidence="9">Pyruvate synthase</fullName>
    </alternativeName>
</protein>
<feature type="binding site" evidence="12">
    <location>
        <position position="762"/>
    </location>
    <ligand>
        <name>[4Fe-4S] cluster</name>
        <dbReference type="ChEBI" id="CHEBI:49883"/>
        <label>1</label>
    </ligand>
</feature>
<dbReference type="Gene3D" id="3.40.920.10">
    <property type="entry name" value="Pyruvate-ferredoxin oxidoreductase, PFOR, domain III"/>
    <property type="match status" value="1"/>
</dbReference>
<feature type="binding site" evidence="12">
    <location>
        <position position="758"/>
    </location>
    <ligand>
        <name>[4Fe-4S] cluster</name>
        <dbReference type="ChEBI" id="CHEBI:49883"/>
        <label>2</label>
    </ligand>
</feature>
<dbReference type="GeneID" id="89521840"/>
<dbReference type="Pfam" id="PF17147">
    <property type="entry name" value="PFOR_II"/>
    <property type="match status" value="1"/>
</dbReference>
<feature type="domain" description="4Fe-4S ferredoxin-type" evidence="13">
    <location>
        <begin position="685"/>
        <end position="714"/>
    </location>
</feature>
<evidence type="ECO:0000256" key="2">
    <source>
        <dbReference type="ARBA" id="ARBA00022448"/>
    </source>
</evidence>
<comment type="cofactor">
    <cofactor evidence="12">
        <name>[4Fe-4S] cluster</name>
        <dbReference type="ChEBI" id="CHEBI:49883"/>
    </cofactor>
    <text evidence="12">Binds 3 [4Fe-4S] clusters per subunit.</text>
</comment>
<dbReference type="EMBL" id="CP034413">
    <property type="protein sequence ID" value="QCI60300.1"/>
    <property type="molecule type" value="Genomic_DNA"/>
</dbReference>